<evidence type="ECO:0000256" key="2">
    <source>
        <dbReference type="ARBA" id="ARBA00022723"/>
    </source>
</evidence>
<evidence type="ECO:0000256" key="1">
    <source>
        <dbReference type="ARBA" id="ARBA00001946"/>
    </source>
</evidence>
<dbReference type="PANTHER" id="PTHR46470:SF2">
    <property type="entry name" value="GLYCERALDEHYDE 3-PHOSPHATE PHOSPHATASE"/>
    <property type="match status" value="1"/>
</dbReference>
<dbReference type="SFLD" id="SFLDS00003">
    <property type="entry name" value="Haloacid_Dehalogenase"/>
    <property type="match status" value="1"/>
</dbReference>
<evidence type="ECO:0000313" key="5">
    <source>
        <dbReference type="EMBL" id="AUW95172.1"/>
    </source>
</evidence>
<dbReference type="PRINTS" id="PR00413">
    <property type="entry name" value="HADHALOGNASE"/>
</dbReference>
<evidence type="ECO:0000256" key="4">
    <source>
        <dbReference type="ARBA" id="ARBA00022842"/>
    </source>
</evidence>
<name>A0ABN5H387_9FIRM</name>
<dbReference type="Pfam" id="PF00702">
    <property type="entry name" value="Hydrolase"/>
    <property type="match status" value="1"/>
</dbReference>
<comment type="cofactor">
    <cofactor evidence="1">
        <name>Mg(2+)</name>
        <dbReference type="ChEBI" id="CHEBI:18420"/>
    </cofactor>
</comment>
<evidence type="ECO:0000313" key="6">
    <source>
        <dbReference type="Proteomes" id="UP000325292"/>
    </source>
</evidence>
<dbReference type="Gene3D" id="3.40.50.1000">
    <property type="entry name" value="HAD superfamily/HAD-like"/>
    <property type="match status" value="1"/>
</dbReference>
<dbReference type="InterPro" id="IPR036412">
    <property type="entry name" value="HAD-like_sf"/>
</dbReference>
<dbReference type="PANTHER" id="PTHR46470">
    <property type="entry name" value="N-ACYLNEURAMINATE-9-PHOSPHATASE"/>
    <property type="match status" value="1"/>
</dbReference>
<evidence type="ECO:0000256" key="3">
    <source>
        <dbReference type="ARBA" id="ARBA00022801"/>
    </source>
</evidence>
<dbReference type="InterPro" id="IPR051400">
    <property type="entry name" value="HAD-like_hydrolase"/>
</dbReference>
<dbReference type="InterPro" id="IPR006439">
    <property type="entry name" value="HAD-SF_hydro_IA"/>
</dbReference>
<dbReference type="NCBIfam" id="TIGR01509">
    <property type="entry name" value="HAD-SF-IA-v3"/>
    <property type="match status" value="1"/>
</dbReference>
<dbReference type="NCBIfam" id="TIGR01549">
    <property type="entry name" value="HAD-SF-IA-v1"/>
    <property type="match status" value="1"/>
</dbReference>
<dbReference type="SFLD" id="SFLDG01129">
    <property type="entry name" value="C1.5:_HAD__Beta-PGM__Phosphata"/>
    <property type="match status" value="1"/>
</dbReference>
<organism evidence="5 6">
    <name type="scientific">Sulfobacillus thermotolerans</name>
    <dbReference type="NCBI Taxonomy" id="338644"/>
    <lineage>
        <taxon>Bacteria</taxon>
        <taxon>Bacillati</taxon>
        <taxon>Bacillota</taxon>
        <taxon>Clostridia</taxon>
        <taxon>Eubacteriales</taxon>
        <taxon>Clostridiales Family XVII. Incertae Sedis</taxon>
        <taxon>Sulfobacillus</taxon>
    </lineage>
</organism>
<keyword evidence="2" id="KW-0479">Metal-binding</keyword>
<reference evidence="5 6" key="1">
    <citation type="journal article" date="2019" name="Sci. Rep.">
        <title>Sulfobacillus thermotolerans: new insights into resistance and metabolic capacities of acidophilic chemolithotrophs.</title>
        <authorList>
            <person name="Panyushkina A.E."/>
            <person name="Babenko V.V."/>
            <person name="Nikitina A.S."/>
            <person name="Selezneva O.V."/>
            <person name="Tsaplina I.A."/>
            <person name="Letarova M.A."/>
            <person name="Kostryukova E.S."/>
            <person name="Letarov A.V."/>
        </authorList>
    </citation>
    <scope>NUCLEOTIDE SEQUENCE [LARGE SCALE GENOMIC DNA]</scope>
    <source>
        <strain evidence="5 6">Kr1</strain>
    </source>
</reference>
<keyword evidence="3" id="KW-0378">Hydrolase</keyword>
<keyword evidence="4" id="KW-0460">Magnesium</keyword>
<evidence type="ECO:0008006" key="7">
    <source>
        <dbReference type="Google" id="ProtNLM"/>
    </source>
</evidence>
<sequence>MKAVLFDLDDTLYDRYPAIRTYAQHYFYKDFGPQLSTIDQEWLAQALIAADGGPLRGGREAMQALQRALPWFPGKMPSWQELLAHWRAYFPYCSHWTPELDQLLRSLSQLGWKIGIVTNGPGPGQRQKIDTLGIGNYLDAVVISGEYGVKKPDPAIFMEALRQLGVAAHQSWFVGDNPATDIAGAVSAGLRAIWLRRYHRPWYGPLSKPPICKDSLVAVGEFLVSCSKD</sequence>
<gene>
    <name evidence="5" type="ORF">BXT84_15410</name>
</gene>
<keyword evidence="6" id="KW-1185">Reference proteome</keyword>
<dbReference type="Proteomes" id="UP000325292">
    <property type="component" value="Chromosome"/>
</dbReference>
<dbReference type="EMBL" id="CP019454">
    <property type="protein sequence ID" value="AUW95172.1"/>
    <property type="molecule type" value="Genomic_DNA"/>
</dbReference>
<dbReference type="SUPFAM" id="SSF56784">
    <property type="entry name" value="HAD-like"/>
    <property type="match status" value="1"/>
</dbReference>
<protein>
    <recommendedName>
        <fullName evidence="7">Haloacid dehalogenase</fullName>
    </recommendedName>
</protein>
<accession>A0ABN5H387</accession>
<proteinExistence type="predicted"/>
<dbReference type="InterPro" id="IPR023214">
    <property type="entry name" value="HAD_sf"/>
</dbReference>
<dbReference type="Gene3D" id="1.20.120.1600">
    <property type="match status" value="1"/>
</dbReference>